<comment type="caution">
    <text evidence="1">The sequence shown here is derived from an EMBL/GenBank/DDBJ whole genome shotgun (WGS) entry which is preliminary data.</text>
</comment>
<proteinExistence type="predicted"/>
<name>A0ACB9RU87_9MYRT</name>
<reference evidence="2" key="1">
    <citation type="journal article" date="2023" name="Front. Plant Sci.">
        <title>Chromosomal-level genome assembly of Melastoma candidum provides insights into trichome evolution.</title>
        <authorList>
            <person name="Zhong Y."/>
            <person name="Wu W."/>
            <person name="Sun C."/>
            <person name="Zou P."/>
            <person name="Liu Y."/>
            <person name="Dai S."/>
            <person name="Zhou R."/>
        </authorList>
    </citation>
    <scope>NUCLEOTIDE SEQUENCE [LARGE SCALE GENOMIC DNA]</scope>
</reference>
<keyword evidence="2" id="KW-1185">Reference proteome</keyword>
<protein>
    <submittedName>
        <fullName evidence="1">Uncharacterized protein</fullName>
    </submittedName>
</protein>
<gene>
    <name evidence="1" type="ORF">MLD38_008587</name>
</gene>
<sequence>MLRAFGVKDREKALPSLRDASDRISRRSDMVDEKIKRLDSELSKHREQIRRMRPGPAREATKARAARVLKQKKAYEGQRDTLDGRSFRLEQIAFAVEDIKDSQPTRSRGQSSWQLNWCFMCVCPSQEK</sequence>
<dbReference type="Proteomes" id="UP001057402">
    <property type="component" value="Chromosome 3"/>
</dbReference>
<dbReference type="EMBL" id="CM042882">
    <property type="protein sequence ID" value="KAI4382650.1"/>
    <property type="molecule type" value="Genomic_DNA"/>
</dbReference>
<evidence type="ECO:0000313" key="1">
    <source>
        <dbReference type="EMBL" id="KAI4382650.1"/>
    </source>
</evidence>
<accession>A0ACB9RU87</accession>
<evidence type="ECO:0000313" key="2">
    <source>
        <dbReference type="Proteomes" id="UP001057402"/>
    </source>
</evidence>
<organism evidence="1 2">
    <name type="scientific">Melastoma candidum</name>
    <dbReference type="NCBI Taxonomy" id="119954"/>
    <lineage>
        <taxon>Eukaryota</taxon>
        <taxon>Viridiplantae</taxon>
        <taxon>Streptophyta</taxon>
        <taxon>Embryophyta</taxon>
        <taxon>Tracheophyta</taxon>
        <taxon>Spermatophyta</taxon>
        <taxon>Magnoliopsida</taxon>
        <taxon>eudicotyledons</taxon>
        <taxon>Gunneridae</taxon>
        <taxon>Pentapetalae</taxon>
        <taxon>rosids</taxon>
        <taxon>malvids</taxon>
        <taxon>Myrtales</taxon>
        <taxon>Melastomataceae</taxon>
        <taxon>Melastomatoideae</taxon>
        <taxon>Melastomateae</taxon>
        <taxon>Melastoma</taxon>
    </lineage>
</organism>